<name>A0AAV6ZL04_ENGPU</name>
<organism evidence="1 2">
    <name type="scientific">Engystomops pustulosus</name>
    <name type="common">Tungara frog</name>
    <name type="synonym">Physalaemus pustulosus</name>
    <dbReference type="NCBI Taxonomy" id="76066"/>
    <lineage>
        <taxon>Eukaryota</taxon>
        <taxon>Metazoa</taxon>
        <taxon>Chordata</taxon>
        <taxon>Craniata</taxon>
        <taxon>Vertebrata</taxon>
        <taxon>Euteleostomi</taxon>
        <taxon>Amphibia</taxon>
        <taxon>Batrachia</taxon>
        <taxon>Anura</taxon>
        <taxon>Neobatrachia</taxon>
        <taxon>Hyloidea</taxon>
        <taxon>Leptodactylidae</taxon>
        <taxon>Leiuperinae</taxon>
        <taxon>Engystomops</taxon>
    </lineage>
</organism>
<keyword evidence="2" id="KW-1185">Reference proteome</keyword>
<sequence length="80" mass="8854">MLISVLAHTFLRCEMHQVRFGILSRRWKRAACCCREQGAFSPAEVALIPGGAPATVTSTDKRRGQILPVPSYTTNPPKEE</sequence>
<proteinExistence type="predicted"/>
<accession>A0AAV6ZL04</accession>
<comment type="caution">
    <text evidence="1">The sequence shown here is derived from an EMBL/GenBank/DDBJ whole genome shotgun (WGS) entry which is preliminary data.</text>
</comment>
<evidence type="ECO:0000313" key="1">
    <source>
        <dbReference type="EMBL" id="KAG8548204.1"/>
    </source>
</evidence>
<evidence type="ECO:0000313" key="2">
    <source>
        <dbReference type="Proteomes" id="UP000824782"/>
    </source>
</evidence>
<dbReference type="EMBL" id="WNYA01000475">
    <property type="protein sequence ID" value="KAG8548204.1"/>
    <property type="molecule type" value="Genomic_DNA"/>
</dbReference>
<reference evidence="1" key="1">
    <citation type="thesis" date="2020" institute="ProQuest LLC" country="789 East Eisenhower Parkway, Ann Arbor, MI, USA">
        <title>Comparative Genomics and Chromosome Evolution.</title>
        <authorList>
            <person name="Mudd A.B."/>
        </authorList>
    </citation>
    <scope>NUCLEOTIDE SEQUENCE</scope>
    <source>
        <strain evidence="1">237g6f4</strain>
        <tissue evidence="1">Blood</tissue>
    </source>
</reference>
<dbReference type="Proteomes" id="UP000824782">
    <property type="component" value="Unassembled WGS sequence"/>
</dbReference>
<gene>
    <name evidence="1" type="ORF">GDO81_026172</name>
</gene>
<protein>
    <submittedName>
        <fullName evidence="1">Uncharacterized protein</fullName>
    </submittedName>
</protein>
<dbReference type="AlphaFoldDB" id="A0AAV6ZL04"/>